<dbReference type="Gene3D" id="3.30.70.330">
    <property type="match status" value="1"/>
</dbReference>
<dbReference type="InterPro" id="IPR035979">
    <property type="entry name" value="RBD_domain_sf"/>
</dbReference>
<evidence type="ECO:0000313" key="6">
    <source>
        <dbReference type="Proteomes" id="UP000002280"/>
    </source>
</evidence>
<dbReference type="Proteomes" id="UP000002280">
    <property type="component" value="Chromosome 3"/>
</dbReference>
<evidence type="ECO:0000256" key="3">
    <source>
        <dbReference type="PROSITE-ProRule" id="PRU00176"/>
    </source>
</evidence>
<dbReference type="InterPro" id="IPR012677">
    <property type="entry name" value="Nucleotide-bd_a/b_plait_sf"/>
</dbReference>
<evidence type="ECO:0000313" key="5">
    <source>
        <dbReference type="Ensembl" id="ENSMODP00000051577.1"/>
    </source>
</evidence>
<evidence type="ECO:0000256" key="1">
    <source>
        <dbReference type="ARBA" id="ARBA00022884"/>
    </source>
</evidence>
<dbReference type="AlphaFoldDB" id="A0A5F8GVP0"/>
<protein>
    <recommendedName>
        <fullName evidence="4">RRM domain-containing protein</fullName>
    </recommendedName>
</protein>
<dbReference type="GO" id="GO:0003723">
    <property type="term" value="F:RNA binding"/>
    <property type="evidence" value="ECO:0000318"/>
    <property type="project" value="GO_Central"/>
</dbReference>
<dbReference type="Bgee" id="ENSMODG00000041038">
    <property type="expression patterns" value="Expressed in kidney and 1 other cell type or tissue"/>
</dbReference>
<reference evidence="5" key="2">
    <citation type="submission" date="2025-08" db="UniProtKB">
        <authorList>
            <consortium name="Ensembl"/>
        </authorList>
    </citation>
    <scope>IDENTIFICATION</scope>
</reference>
<evidence type="ECO:0000256" key="2">
    <source>
        <dbReference type="ARBA" id="ARBA00045185"/>
    </source>
</evidence>
<keyword evidence="1 3" id="KW-0694">RNA-binding</keyword>
<dbReference type="GeneTree" id="ENSGT00940000156907"/>
<dbReference type="InterPro" id="IPR051186">
    <property type="entry name" value="RRM_HNRPC/RALY_subfam"/>
</dbReference>
<dbReference type="InParanoid" id="A0A5F8GVP0"/>
<sequence length="102" mass="11398">MTGKIMASNVTKTDPCSMNSCVFIGNLNTLVVKKTDLEVIFSKYGKIVDCSVHKRFAFVQYVNEMIAGQVPYINLAAELKTILVRELRRNQSCNILGGINIR</sequence>
<dbReference type="PANTHER" id="PTHR13968">
    <property type="entry name" value="HETEROGENEOUS NUCLEAR RIBONUCLEOPROTEIN"/>
    <property type="match status" value="1"/>
</dbReference>
<accession>A0A5F8GVP0</accession>
<dbReference type="Ensembl" id="ENSMODT00000056688.1">
    <property type="protein sequence ID" value="ENSMODP00000051577.1"/>
    <property type="gene ID" value="ENSMODG00000041038.1"/>
</dbReference>
<dbReference type="InterPro" id="IPR000504">
    <property type="entry name" value="RRM_dom"/>
</dbReference>
<dbReference type="GO" id="GO:0005634">
    <property type="term" value="C:nucleus"/>
    <property type="evidence" value="ECO:0000318"/>
    <property type="project" value="GO_Central"/>
</dbReference>
<organism evidence="5 6">
    <name type="scientific">Monodelphis domestica</name>
    <name type="common">Gray short-tailed opossum</name>
    <dbReference type="NCBI Taxonomy" id="13616"/>
    <lineage>
        <taxon>Eukaryota</taxon>
        <taxon>Metazoa</taxon>
        <taxon>Chordata</taxon>
        <taxon>Craniata</taxon>
        <taxon>Vertebrata</taxon>
        <taxon>Euteleostomi</taxon>
        <taxon>Mammalia</taxon>
        <taxon>Metatheria</taxon>
        <taxon>Didelphimorphia</taxon>
        <taxon>Didelphidae</taxon>
        <taxon>Monodelphis</taxon>
    </lineage>
</organism>
<name>A0A5F8GVP0_MONDO</name>
<proteinExistence type="predicted"/>
<dbReference type="Pfam" id="PF00076">
    <property type="entry name" value="RRM_1"/>
    <property type="match status" value="1"/>
</dbReference>
<keyword evidence="6" id="KW-1185">Reference proteome</keyword>
<dbReference type="PROSITE" id="PS50102">
    <property type="entry name" value="RRM"/>
    <property type="match status" value="1"/>
</dbReference>
<reference evidence="5 6" key="1">
    <citation type="journal article" date="2007" name="Nature">
        <title>Genome of the marsupial Monodelphis domestica reveals innovation in non-coding sequences.</title>
        <authorList>
            <person name="Mikkelsen T.S."/>
            <person name="Wakefield M.J."/>
            <person name="Aken B."/>
            <person name="Amemiya C.T."/>
            <person name="Chang J.L."/>
            <person name="Duke S."/>
            <person name="Garber M."/>
            <person name="Gentles A.J."/>
            <person name="Goodstadt L."/>
            <person name="Heger A."/>
            <person name="Jurka J."/>
            <person name="Kamal M."/>
            <person name="Mauceli E."/>
            <person name="Searle S.M."/>
            <person name="Sharpe T."/>
            <person name="Baker M.L."/>
            <person name="Batzer M.A."/>
            <person name="Benos P.V."/>
            <person name="Belov K."/>
            <person name="Clamp M."/>
            <person name="Cook A."/>
            <person name="Cuff J."/>
            <person name="Das R."/>
            <person name="Davidow L."/>
            <person name="Deakin J.E."/>
            <person name="Fazzari M.J."/>
            <person name="Glass J.L."/>
            <person name="Grabherr M."/>
            <person name="Greally J.M."/>
            <person name="Gu W."/>
            <person name="Hore T.A."/>
            <person name="Huttley G.A."/>
            <person name="Kleber M."/>
            <person name="Jirtle R.L."/>
            <person name="Koina E."/>
            <person name="Lee J.T."/>
            <person name="Mahony S."/>
            <person name="Marra M.A."/>
            <person name="Miller R.D."/>
            <person name="Nicholls R.D."/>
            <person name="Oda M."/>
            <person name="Papenfuss A.T."/>
            <person name="Parra Z.E."/>
            <person name="Pollock D.D."/>
            <person name="Ray D.A."/>
            <person name="Schein J.E."/>
            <person name="Speed T.P."/>
            <person name="Thompson K."/>
            <person name="VandeBerg J.L."/>
            <person name="Wade C.M."/>
            <person name="Walker J.A."/>
            <person name="Waters P.D."/>
            <person name="Webber C."/>
            <person name="Weidman J.R."/>
            <person name="Xie X."/>
            <person name="Zody M.C."/>
            <person name="Baldwin J."/>
            <person name="Abdouelleil A."/>
            <person name="Abdulkadir J."/>
            <person name="Abebe A."/>
            <person name="Abera B."/>
            <person name="Abreu J."/>
            <person name="Acer S.C."/>
            <person name="Aftuck L."/>
            <person name="Alexander A."/>
            <person name="An P."/>
            <person name="Anderson E."/>
            <person name="Anderson S."/>
            <person name="Arachi H."/>
            <person name="Azer M."/>
            <person name="Bachantsang P."/>
            <person name="Barry A."/>
            <person name="Bayul T."/>
            <person name="Berlin A."/>
            <person name="Bessette D."/>
            <person name="Bloom T."/>
            <person name="Bloom T."/>
            <person name="Boguslavskiy L."/>
            <person name="Bonnet C."/>
            <person name="Boukhgalter B."/>
            <person name="Bourzgui I."/>
            <person name="Brown A."/>
            <person name="Cahill P."/>
            <person name="Channer S."/>
            <person name="Cheshatsang Y."/>
            <person name="Chuda L."/>
            <person name="Citroen M."/>
            <person name="Collymore A."/>
            <person name="Cooke P."/>
            <person name="Costello M."/>
            <person name="D'Aco K."/>
            <person name="Daza R."/>
            <person name="De Haan G."/>
            <person name="DeGray S."/>
            <person name="DeMaso C."/>
            <person name="Dhargay N."/>
            <person name="Dooley K."/>
            <person name="Dooley E."/>
            <person name="Doricent M."/>
            <person name="Dorje P."/>
            <person name="Dorjee K."/>
            <person name="Dupes A."/>
            <person name="Elong R."/>
            <person name="Falk J."/>
            <person name="Farina A."/>
            <person name="Faro S."/>
            <person name="Ferguson D."/>
            <person name="Fisher S."/>
            <person name="Foley C.D."/>
            <person name="Franke A."/>
            <person name="Friedrich D."/>
            <person name="Gadbois L."/>
            <person name="Gearin G."/>
            <person name="Gearin C.R."/>
            <person name="Giannoukos G."/>
            <person name="Goode T."/>
            <person name="Graham J."/>
            <person name="Grandbois E."/>
            <person name="Grewal S."/>
            <person name="Gyaltsen K."/>
            <person name="Hafez N."/>
            <person name="Hagos B."/>
            <person name="Hall J."/>
            <person name="Henson C."/>
            <person name="Hollinger A."/>
            <person name="Honan T."/>
            <person name="Huard M.D."/>
            <person name="Hughes L."/>
            <person name="Hurhula B."/>
            <person name="Husby M.E."/>
            <person name="Kamat A."/>
            <person name="Kanga B."/>
            <person name="Kashin S."/>
            <person name="Khazanovich D."/>
            <person name="Kisner P."/>
            <person name="Lance K."/>
            <person name="Lara M."/>
            <person name="Lee W."/>
            <person name="Lennon N."/>
            <person name="Letendre F."/>
            <person name="LeVine R."/>
            <person name="Lipovsky A."/>
            <person name="Liu X."/>
            <person name="Liu J."/>
            <person name="Liu S."/>
            <person name="Lokyitsang T."/>
            <person name="Lokyitsang Y."/>
            <person name="Lubonja R."/>
            <person name="Lui A."/>
            <person name="MacDonald P."/>
            <person name="Magnisalis V."/>
            <person name="Maru K."/>
            <person name="Matthews C."/>
            <person name="McCusker W."/>
            <person name="McDonough S."/>
            <person name="Mehta T."/>
            <person name="Meldrim J."/>
            <person name="Meneus L."/>
            <person name="Mihai O."/>
            <person name="Mihalev A."/>
            <person name="Mihova T."/>
            <person name="Mittelman R."/>
            <person name="Mlenga V."/>
            <person name="Montmayeur A."/>
            <person name="Mulrain L."/>
            <person name="Navidi A."/>
            <person name="Naylor J."/>
            <person name="Negash T."/>
            <person name="Nguyen T."/>
            <person name="Nguyen N."/>
            <person name="Nicol R."/>
            <person name="Norbu C."/>
            <person name="Norbu N."/>
            <person name="Novod N."/>
            <person name="O'Neill B."/>
            <person name="Osman S."/>
            <person name="Markiewicz E."/>
            <person name="Oyono O.L."/>
            <person name="Patti C."/>
            <person name="Phunkhang P."/>
            <person name="Pierre F."/>
            <person name="Priest M."/>
            <person name="Raghuraman S."/>
            <person name="Rege F."/>
            <person name="Reyes R."/>
            <person name="Rise C."/>
            <person name="Rogov P."/>
            <person name="Ross K."/>
            <person name="Ryan E."/>
            <person name="Settipalli S."/>
            <person name="Shea T."/>
            <person name="Sherpa N."/>
            <person name="Shi L."/>
            <person name="Shih D."/>
            <person name="Sparrow T."/>
            <person name="Spaulding J."/>
            <person name="Stalker J."/>
            <person name="Stange-Thomann N."/>
            <person name="Stavropoulos S."/>
            <person name="Stone C."/>
            <person name="Strader C."/>
            <person name="Tesfaye S."/>
            <person name="Thomson T."/>
            <person name="Thoulutsang Y."/>
            <person name="Thoulutsang D."/>
            <person name="Topham K."/>
            <person name="Topping I."/>
            <person name="Tsamla T."/>
            <person name="Vassiliev H."/>
            <person name="Vo A."/>
            <person name="Wangchuk T."/>
            <person name="Wangdi T."/>
            <person name="Weiand M."/>
            <person name="Wilkinson J."/>
            <person name="Wilson A."/>
            <person name="Yadav S."/>
            <person name="Young G."/>
            <person name="Yu Q."/>
            <person name="Zembek L."/>
            <person name="Zhong D."/>
            <person name="Zimmer A."/>
            <person name="Zwirko Z."/>
            <person name="Jaffe D.B."/>
            <person name="Alvarez P."/>
            <person name="Brockman W."/>
            <person name="Butler J."/>
            <person name="Chin C."/>
            <person name="Gnerre S."/>
            <person name="MacCallum I."/>
            <person name="Graves J.A."/>
            <person name="Ponting C.P."/>
            <person name="Breen M."/>
            <person name="Samollow P.B."/>
            <person name="Lander E.S."/>
            <person name="Lindblad-Toh K."/>
        </authorList>
    </citation>
    <scope>NUCLEOTIDE SEQUENCE [LARGE SCALE GENOMIC DNA]</scope>
</reference>
<reference evidence="5" key="3">
    <citation type="submission" date="2025-09" db="UniProtKB">
        <authorList>
            <consortium name="Ensembl"/>
        </authorList>
    </citation>
    <scope>IDENTIFICATION</scope>
</reference>
<evidence type="ECO:0000259" key="4">
    <source>
        <dbReference type="PROSITE" id="PS50102"/>
    </source>
</evidence>
<feature type="domain" description="RRM" evidence="4">
    <location>
        <begin position="20"/>
        <end position="89"/>
    </location>
</feature>
<dbReference type="STRING" id="13616.ENSMODP00000051577"/>
<dbReference type="SMART" id="SM00360">
    <property type="entry name" value="RRM"/>
    <property type="match status" value="1"/>
</dbReference>
<dbReference type="PANTHER" id="PTHR13968:SF3">
    <property type="entry name" value="HETEROGENEOUS NUCLEAR RIBONUCLEOPROTEINS C1_C2"/>
    <property type="match status" value="1"/>
</dbReference>
<dbReference type="SUPFAM" id="SSF54928">
    <property type="entry name" value="RNA-binding domain, RBD"/>
    <property type="match status" value="1"/>
</dbReference>
<comment type="function">
    <text evidence="2">Binds pre-mRNA and nucleates the assembly of 40S hnRNP particles. Interacts with poly-U tracts in the 3'-UTR or 5'-UTR of mRNA and modulates the stability and the level of translation of bound mRNA molecules. Single HNRNPC tetramers bind 230-240 nucleotides. Trimers of HNRNPC tetramers bind 700 nucleotides. May play a role in the early steps of spliceosome assembly and pre-mRNA splicing. N6-methyladenosine (m6A) has been shown to alter the local structure in mRNAs and long non-coding RNAs (lncRNAs) via a mechanism named 'm(6)A-switch', facilitating binding of HNRNPC, leading to regulation of mRNA splicing.</text>
</comment>